<dbReference type="Gene3D" id="3.40.50.300">
    <property type="entry name" value="P-loop containing nucleotide triphosphate hydrolases"/>
    <property type="match status" value="1"/>
</dbReference>
<dbReference type="SUPFAM" id="SSF52540">
    <property type="entry name" value="P-loop containing nucleoside triphosphate hydrolases"/>
    <property type="match status" value="1"/>
</dbReference>
<proteinExistence type="predicted"/>
<dbReference type="Gene3D" id="1.10.260.40">
    <property type="entry name" value="lambda repressor-like DNA-binding domains"/>
    <property type="match status" value="1"/>
</dbReference>
<dbReference type="Pfam" id="PF00931">
    <property type="entry name" value="NB-ARC"/>
    <property type="match status" value="1"/>
</dbReference>
<dbReference type="CDD" id="cd00093">
    <property type="entry name" value="HTH_XRE"/>
    <property type="match status" value="1"/>
</dbReference>
<comment type="caution">
    <text evidence="3">The sequence shown here is derived from an EMBL/GenBank/DDBJ whole genome shotgun (WGS) entry which is preliminary data.</text>
</comment>
<dbReference type="SMART" id="SM00530">
    <property type="entry name" value="HTH_XRE"/>
    <property type="match status" value="1"/>
</dbReference>
<feature type="domain" description="HTH cro/C1-type" evidence="2">
    <location>
        <begin position="46"/>
        <end position="101"/>
    </location>
</feature>
<feature type="region of interest" description="Disordered" evidence="1">
    <location>
        <begin position="448"/>
        <end position="476"/>
    </location>
</feature>
<dbReference type="PROSITE" id="PS50943">
    <property type="entry name" value="HTH_CROC1"/>
    <property type="match status" value="1"/>
</dbReference>
<sequence>MPSVGPDRAALGVRAGHSYRMARENALVWMDVARADTPGPALGSLLSTYRRRAGLTQEQLSELSGVSVRAISDVEGGRARWPQRRTGEALASALGLRGDERAEFLRATREGRVAARSRPRAGGVAPSLPMPTADFAGREAELAVLTGLGRTAADTAVLHGPPGAGKTSTAVQAGHLVQTRFPDGGLLVDMAGSTERPTSPNEVLDRVLRVLGAELPAHPEDRVDLVRSALRGRRLLLVLDDVADEAQVRPVLAAGAGRLVLLTSRRTLAGLERVTRIGLGALPEDAALELLRSIAGGERVAAEPEAAVEVVRLCGHLPLAVRIAGNRLVSRPRWSIAHLADRLRDPRRRLTALTAGDLRLAEQFASSYRRLDPDAALVFRGLGLAPTRNVDVELAAALAGVDTGPAADALEELVDACLLEAAEGDRYAMHDLLRVFAQQLVAEEERTDQVSEARRRAHGRAVRPECVGAGRPRRSS</sequence>
<dbReference type="InterPro" id="IPR010982">
    <property type="entry name" value="Lambda_DNA-bd_dom_sf"/>
</dbReference>
<dbReference type="PRINTS" id="PR00364">
    <property type="entry name" value="DISEASERSIST"/>
</dbReference>
<evidence type="ECO:0000256" key="1">
    <source>
        <dbReference type="SAM" id="MobiDB-lite"/>
    </source>
</evidence>
<protein>
    <recommendedName>
        <fullName evidence="2">HTH cro/C1-type domain-containing protein</fullName>
    </recommendedName>
</protein>
<keyword evidence="4" id="KW-1185">Reference proteome</keyword>
<organism evidence="3 4">
    <name type="scientific">Saccharothrix coeruleofusca</name>
    <dbReference type="NCBI Taxonomy" id="33919"/>
    <lineage>
        <taxon>Bacteria</taxon>
        <taxon>Bacillati</taxon>
        <taxon>Actinomycetota</taxon>
        <taxon>Actinomycetes</taxon>
        <taxon>Pseudonocardiales</taxon>
        <taxon>Pseudonocardiaceae</taxon>
        <taxon>Saccharothrix</taxon>
    </lineage>
</organism>
<evidence type="ECO:0000259" key="2">
    <source>
        <dbReference type="PROSITE" id="PS50943"/>
    </source>
</evidence>
<accession>A0A918AL72</accession>
<dbReference type="GO" id="GO:0003677">
    <property type="term" value="F:DNA binding"/>
    <property type="evidence" value="ECO:0007669"/>
    <property type="project" value="InterPro"/>
</dbReference>
<dbReference type="Proteomes" id="UP000639606">
    <property type="component" value="Unassembled WGS sequence"/>
</dbReference>
<gene>
    <name evidence="3" type="ORF">GCM10010185_30000</name>
</gene>
<dbReference type="AlphaFoldDB" id="A0A918AL72"/>
<dbReference type="InterPro" id="IPR001387">
    <property type="entry name" value="Cro/C1-type_HTH"/>
</dbReference>
<dbReference type="GO" id="GO:0043531">
    <property type="term" value="F:ADP binding"/>
    <property type="evidence" value="ECO:0007669"/>
    <property type="project" value="InterPro"/>
</dbReference>
<dbReference type="InterPro" id="IPR027417">
    <property type="entry name" value="P-loop_NTPase"/>
</dbReference>
<evidence type="ECO:0000313" key="3">
    <source>
        <dbReference type="EMBL" id="GGP55428.1"/>
    </source>
</evidence>
<dbReference type="InterPro" id="IPR002182">
    <property type="entry name" value="NB-ARC"/>
</dbReference>
<evidence type="ECO:0000313" key="4">
    <source>
        <dbReference type="Proteomes" id="UP000639606"/>
    </source>
</evidence>
<reference evidence="3" key="1">
    <citation type="journal article" date="2014" name="Int. J. Syst. Evol. Microbiol.">
        <title>Complete genome sequence of Corynebacterium casei LMG S-19264T (=DSM 44701T), isolated from a smear-ripened cheese.</title>
        <authorList>
            <consortium name="US DOE Joint Genome Institute (JGI-PGF)"/>
            <person name="Walter F."/>
            <person name="Albersmeier A."/>
            <person name="Kalinowski J."/>
            <person name="Ruckert C."/>
        </authorList>
    </citation>
    <scope>NUCLEOTIDE SEQUENCE</scope>
    <source>
        <strain evidence="3">JCM 3313</strain>
    </source>
</reference>
<dbReference type="Pfam" id="PF13560">
    <property type="entry name" value="HTH_31"/>
    <property type="match status" value="1"/>
</dbReference>
<dbReference type="SUPFAM" id="SSF47413">
    <property type="entry name" value="lambda repressor-like DNA-binding domains"/>
    <property type="match status" value="1"/>
</dbReference>
<dbReference type="EMBL" id="BMRG01000004">
    <property type="protein sequence ID" value="GGP55428.1"/>
    <property type="molecule type" value="Genomic_DNA"/>
</dbReference>
<dbReference type="PANTHER" id="PTHR47691">
    <property type="entry name" value="REGULATOR-RELATED"/>
    <property type="match status" value="1"/>
</dbReference>
<name>A0A918AL72_9PSEU</name>
<dbReference type="PANTHER" id="PTHR47691:SF3">
    <property type="entry name" value="HTH-TYPE TRANSCRIPTIONAL REGULATOR RV0890C-RELATED"/>
    <property type="match status" value="1"/>
</dbReference>
<reference evidence="3" key="2">
    <citation type="submission" date="2020-09" db="EMBL/GenBank/DDBJ databases">
        <authorList>
            <person name="Sun Q."/>
            <person name="Ohkuma M."/>
        </authorList>
    </citation>
    <scope>NUCLEOTIDE SEQUENCE</scope>
    <source>
        <strain evidence="3">JCM 3313</strain>
    </source>
</reference>